<gene>
    <name evidence="4" type="ORF">N4G40_09725</name>
</gene>
<comment type="caution">
    <text evidence="4">The sequence shown here is derived from an EMBL/GenBank/DDBJ whole genome shotgun (WGS) entry which is preliminary data.</text>
</comment>
<dbReference type="Pfam" id="PF00294">
    <property type="entry name" value="PfkB"/>
    <property type="match status" value="1"/>
</dbReference>
<keyword evidence="2 4" id="KW-0418">Kinase</keyword>
<dbReference type="SUPFAM" id="SSF53613">
    <property type="entry name" value="Ribokinase-like"/>
    <property type="match status" value="1"/>
</dbReference>
<keyword evidence="1" id="KW-0808">Transferase</keyword>
<feature type="domain" description="Carbohydrate kinase PfkB" evidence="3">
    <location>
        <begin position="1"/>
        <end position="282"/>
    </location>
</feature>
<protein>
    <submittedName>
        <fullName evidence="4">PfkB family carbohydrate kinase</fullName>
    </submittedName>
</protein>
<proteinExistence type="predicted"/>
<evidence type="ECO:0000256" key="1">
    <source>
        <dbReference type="ARBA" id="ARBA00022679"/>
    </source>
</evidence>
<evidence type="ECO:0000313" key="5">
    <source>
        <dbReference type="Proteomes" id="UP001288620"/>
    </source>
</evidence>
<dbReference type="Proteomes" id="UP001288620">
    <property type="component" value="Unassembled WGS sequence"/>
</dbReference>
<dbReference type="InterPro" id="IPR011611">
    <property type="entry name" value="PfkB_dom"/>
</dbReference>
<evidence type="ECO:0000313" key="4">
    <source>
        <dbReference type="EMBL" id="MDZ7278549.1"/>
    </source>
</evidence>
<dbReference type="EMBL" id="JAOBTT010000001">
    <property type="protein sequence ID" value="MDZ7278549.1"/>
    <property type="molecule type" value="Genomic_DNA"/>
</dbReference>
<dbReference type="InterPro" id="IPR029056">
    <property type="entry name" value="Ribokinase-like"/>
</dbReference>
<dbReference type="PANTHER" id="PTHR10584:SF166">
    <property type="entry name" value="RIBOKINASE"/>
    <property type="match status" value="1"/>
</dbReference>
<dbReference type="Gene3D" id="3.40.1190.20">
    <property type="match status" value="1"/>
</dbReference>
<organism evidence="4 5">
    <name type="scientific">Pantoea eucrina</name>
    <dbReference type="NCBI Taxonomy" id="472693"/>
    <lineage>
        <taxon>Bacteria</taxon>
        <taxon>Pseudomonadati</taxon>
        <taxon>Pseudomonadota</taxon>
        <taxon>Gammaproteobacteria</taxon>
        <taxon>Enterobacterales</taxon>
        <taxon>Erwiniaceae</taxon>
        <taxon>Pantoea</taxon>
    </lineage>
</organism>
<evidence type="ECO:0000259" key="3">
    <source>
        <dbReference type="Pfam" id="PF00294"/>
    </source>
</evidence>
<dbReference type="InterPro" id="IPR002139">
    <property type="entry name" value="Ribo/fructo_kinase"/>
</dbReference>
<sequence length="289" mass="29944">MTKIAVMGSLHYDILLTAHHRPEKGETVMGSDCRYAFGGKGGNQALALAKAGAEVMFAGAVGDDAQGHFLREALRAARVDTRYVQTIDDMASGMSVAITDAEGDYGAVVVSNANQHIAPEMFDATPFWQGVSLLVLQNEVPEAINLHAATCARQRAVQVCLNAAPARPLSPALTALIDVLVVNAIEARDMSGVAVNDLATAARAAQALSAHFPRVVVTAGEHGVAFCEAGHPCQTLAAQKVVLISTHGAGDCFTGTLCAALAQHEAFSDAVIAANAAAARHVSGRADSH</sequence>
<reference evidence="5" key="1">
    <citation type="submission" date="2023-07" db="EMBL/GenBank/DDBJ databases">
        <title>Structural and functional analysis of rice phyllospheric bacteria for their antimicrobial properties and defense elicitation against blast disease.</title>
        <authorList>
            <person name="Sahu K.P."/>
            <person name="Asharani P."/>
            <person name="Kumar M."/>
            <person name="Reddy B."/>
            <person name="Kumar A."/>
        </authorList>
    </citation>
    <scope>NUCLEOTIDE SEQUENCE [LARGE SCALE GENOMIC DNA]</scope>
    <source>
        <strain evidence="5">OsEp_Plm_30P10</strain>
    </source>
</reference>
<dbReference type="GO" id="GO:0016301">
    <property type="term" value="F:kinase activity"/>
    <property type="evidence" value="ECO:0007669"/>
    <property type="project" value="UniProtKB-KW"/>
</dbReference>
<dbReference type="PRINTS" id="PR00990">
    <property type="entry name" value="RIBOKINASE"/>
</dbReference>
<name>A0ABU5LF36_9GAMM</name>
<keyword evidence="5" id="KW-1185">Reference proteome</keyword>
<dbReference type="PANTHER" id="PTHR10584">
    <property type="entry name" value="SUGAR KINASE"/>
    <property type="match status" value="1"/>
</dbReference>
<accession>A0ABU5LF36</accession>
<dbReference type="RefSeq" id="WP_322542519.1">
    <property type="nucleotide sequence ID" value="NZ_JAOBTT010000001.1"/>
</dbReference>
<evidence type="ECO:0000256" key="2">
    <source>
        <dbReference type="ARBA" id="ARBA00022777"/>
    </source>
</evidence>